<proteinExistence type="predicted"/>
<keyword evidence="2" id="KW-0732">Signal</keyword>
<reference evidence="3" key="1">
    <citation type="submission" date="2022-08" db="EMBL/GenBank/DDBJ databases">
        <authorList>
            <person name="Deng Y."/>
            <person name="Han X.-F."/>
            <person name="Zhang Y.-Q."/>
        </authorList>
    </citation>
    <scope>NUCLEOTIDE SEQUENCE</scope>
    <source>
        <strain evidence="3">CPCC 203386</strain>
    </source>
</reference>
<evidence type="ECO:0000256" key="2">
    <source>
        <dbReference type="SAM" id="SignalP"/>
    </source>
</evidence>
<feature type="region of interest" description="Disordered" evidence="1">
    <location>
        <begin position="45"/>
        <end position="74"/>
    </location>
</feature>
<protein>
    <recommendedName>
        <fullName evidence="5">PepSY domain-containing protein</fullName>
    </recommendedName>
</protein>
<keyword evidence="4" id="KW-1185">Reference proteome</keyword>
<feature type="chain" id="PRO_5046349709" description="PepSY domain-containing protein" evidence="2">
    <location>
        <begin position="26"/>
        <end position="125"/>
    </location>
</feature>
<evidence type="ECO:0008006" key="5">
    <source>
        <dbReference type="Google" id="ProtNLM"/>
    </source>
</evidence>
<dbReference type="RefSeq" id="WP_259542726.1">
    <property type="nucleotide sequence ID" value="NZ_JANLCJ010000102.1"/>
</dbReference>
<sequence>MKRYHVLGVTLLAGFILGASIPAHAIDAKFRAKLEHSGCTQVTEANGTCDPNKTKAQNRKAQRPTTRLDKAASEAESVINTPISSAAERLLQLGWKPNNGQWYKNGHILRLVVEDDVIVNAQLVK</sequence>
<gene>
    <name evidence="3" type="ORF">N1032_23305</name>
</gene>
<evidence type="ECO:0000313" key="3">
    <source>
        <dbReference type="EMBL" id="MCS5736661.1"/>
    </source>
</evidence>
<feature type="signal peptide" evidence="2">
    <location>
        <begin position="1"/>
        <end position="25"/>
    </location>
</feature>
<evidence type="ECO:0000256" key="1">
    <source>
        <dbReference type="SAM" id="MobiDB-lite"/>
    </source>
</evidence>
<dbReference type="EMBL" id="JANLCJ010000102">
    <property type="protein sequence ID" value="MCS5736661.1"/>
    <property type="molecule type" value="Genomic_DNA"/>
</dbReference>
<name>A0ABT2H9V7_9MICO</name>
<evidence type="ECO:0000313" key="4">
    <source>
        <dbReference type="Proteomes" id="UP001165586"/>
    </source>
</evidence>
<feature type="compositionally biased region" description="Polar residues" evidence="1">
    <location>
        <begin position="45"/>
        <end position="55"/>
    </location>
</feature>
<comment type="caution">
    <text evidence="3">The sequence shown here is derived from an EMBL/GenBank/DDBJ whole genome shotgun (WGS) entry which is preliminary data.</text>
</comment>
<dbReference type="Proteomes" id="UP001165586">
    <property type="component" value="Unassembled WGS sequence"/>
</dbReference>
<accession>A0ABT2H9V7</accession>
<organism evidence="3 4">
    <name type="scientific">Herbiconiux daphne</name>
    <dbReference type="NCBI Taxonomy" id="2970914"/>
    <lineage>
        <taxon>Bacteria</taxon>
        <taxon>Bacillati</taxon>
        <taxon>Actinomycetota</taxon>
        <taxon>Actinomycetes</taxon>
        <taxon>Micrococcales</taxon>
        <taxon>Microbacteriaceae</taxon>
        <taxon>Herbiconiux</taxon>
    </lineage>
</organism>